<evidence type="ECO:0000313" key="1">
    <source>
        <dbReference type="EMBL" id="KKK54733.1"/>
    </source>
</evidence>
<sequence>DIEDAIYRNAYIRVRGIDTRGDVKMFNNPFQDNI</sequence>
<dbReference type="EMBL" id="LAZR01065845">
    <property type="protein sequence ID" value="KKK54733.1"/>
    <property type="molecule type" value="Genomic_DNA"/>
</dbReference>
<gene>
    <name evidence="1" type="ORF">LCGC14_3081760</name>
</gene>
<reference evidence="1" key="1">
    <citation type="journal article" date="2015" name="Nature">
        <title>Complex archaea that bridge the gap between prokaryotes and eukaryotes.</title>
        <authorList>
            <person name="Spang A."/>
            <person name="Saw J.H."/>
            <person name="Jorgensen S.L."/>
            <person name="Zaremba-Niedzwiedzka K."/>
            <person name="Martijn J."/>
            <person name="Lind A.E."/>
            <person name="van Eijk R."/>
            <person name="Schleper C."/>
            <person name="Guy L."/>
            <person name="Ettema T.J."/>
        </authorList>
    </citation>
    <scope>NUCLEOTIDE SEQUENCE</scope>
</reference>
<organism evidence="1">
    <name type="scientific">marine sediment metagenome</name>
    <dbReference type="NCBI Taxonomy" id="412755"/>
    <lineage>
        <taxon>unclassified sequences</taxon>
        <taxon>metagenomes</taxon>
        <taxon>ecological metagenomes</taxon>
    </lineage>
</organism>
<proteinExistence type="predicted"/>
<name>A0A0F8WDX0_9ZZZZ</name>
<comment type="caution">
    <text evidence="1">The sequence shown here is derived from an EMBL/GenBank/DDBJ whole genome shotgun (WGS) entry which is preliminary data.</text>
</comment>
<feature type="non-terminal residue" evidence="1">
    <location>
        <position position="1"/>
    </location>
</feature>
<dbReference type="AlphaFoldDB" id="A0A0F8WDX0"/>
<protein>
    <submittedName>
        <fullName evidence="1">Uncharacterized protein</fullName>
    </submittedName>
</protein>
<accession>A0A0F8WDX0</accession>